<dbReference type="NCBIfam" id="TIGR01981">
    <property type="entry name" value="sufD"/>
    <property type="match status" value="1"/>
</dbReference>
<dbReference type="Pfam" id="PF19295">
    <property type="entry name" value="SufBD_N"/>
    <property type="match status" value="1"/>
</dbReference>
<dbReference type="Pfam" id="PF01458">
    <property type="entry name" value="SUFBD_core"/>
    <property type="match status" value="1"/>
</dbReference>
<accession>A0ABW4WU60</accession>
<name>A0ABW4WU60_9BACT</name>
<evidence type="ECO:0000256" key="1">
    <source>
        <dbReference type="ARBA" id="ARBA00043967"/>
    </source>
</evidence>
<dbReference type="InterPro" id="IPR037284">
    <property type="entry name" value="SUF_FeS_clus_asmbl_SufBD_sf"/>
</dbReference>
<feature type="domain" description="SUF system FeS cluster assembly SufBD N-terminal" evidence="3">
    <location>
        <begin position="11"/>
        <end position="173"/>
    </location>
</feature>
<comment type="similarity">
    <text evidence="1">Belongs to the iron-sulfur cluster assembly SufBD family.</text>
</comment>
<organism evidence="4 5">
    <name type="scientific">Pontibacter silvestris</name>
    <dbReference type="NCBI Taxonomy" id="2305183"/>
    <lineage>
        <taxon>Bacteria</taxon>
        <taxon>Pseudomonadati</taxon>
        <taxon>Bacteroidota</taxon>
        <taxon>Cytophagia</taxon>
        <taxon>Cytophagales</taxon>
        <taxon>Hymenobacteraceae</taxon>
        <taxon>Pontibacter</taxon>
    </lineage>
</organism>
<dbReference type="InterPro" id="IPR011542">
    <property type="entry name" value="SUF_FeS_clus_asmbl_SufD"/>
</dbReference>
<evidence type="ECO:0000259" key="3">
    <source>
        <dbReference type="Pfam" id="PF19295"/>
    </source>
</evidence>
<evidence type="ECO:0000259" key="2">
    <source>
        <dbReference type="Pfam" id="PF01458"/>
    </source>
</evidence>
<sequence>MAKQVSTPLYQQLLDRFDGGLAIAQQAEPAFLKNARLQAQDSFRNLGFPSTRVEDWKYTNIAPFLKNNYSLDHEHAVLHENTLDAAIIEGLDCYKLVLLNGKLMATGYKEQLPSFIKIRPMAEAKEEAGFQKYFGKQIELEKYHLAALNTASFSDGFFIEVNANANLDKPLHIVHTFSADKDLFVQPRHLIIAHRGASLDVIESVVSDNNAAKMFVNSLSEVVVEENANVNHYVLQTAQEGLRLISHTEVSQKRDSVYSNYTFSLPSAELLRNNLHINLDSEHTESHLYGLYLGADHQLVDNHTFMNHRLAHCESNEIYKGVLLENATGVFNGKVYVHQDAQKTNAFQQNNNLLLSTKATINSKPQLEIFADDVKCSHGSTIGQLSQEALFYLQSRGISEDSARALLVTAFAFDVTEKIKIPELEVYINKLINHHIPANQEMIKI</sequence>
<keyword evidence="5" id="KW-1185">Reference proteome</keyword>
<feature type="domain" description="SUF system FeS cluster assembly SufBD core" evidence="2">
    <location>
        <begin position="180"/>
        <end position="411"/>
    </location>
</feature>
<dbReference type="InterPro" id="IPR000825">
    <property type="entry name" value="SUF_FeS_clus_asmbl_SufBD_core"/>
</dbReference>
<dbReference type="SUPFAM" id="SSF101960">
    <property type="entry name" value="Stabilizer of iron transporter SufD"/>
    <property type="match status" value="1"/>
</dbReference>
<evidence type="ECO:0000313" key="5">
    <source>
        <dbReference type="Proteomes" id="UP001597369"/>
    </source>
</evidence>
<dbReference type="RefSeq" id="WP_229962309.1">
    <property type="nucleotide sequence ID" value="NZ_JAJJWI010000021.1"/>
</dbReference>
<dbReference type="InterPro" id="IPR045595">
    <property type="entry name" value="SufBD_N"/>
</dbReference>
<dbReference type="EMBL" id="JBHUHV010000001">
    <property type="protein sequence ID" value="MFD2065350.1"/>
    <property type="molecule type" value="Genomic_DNA"/>
</dbReference>
<dbReference type="InterPro" id="IPR055346">
    <property type="entry name" value="Fe-S_cluster_assembly_SufBD"/>
</dbReference>
<evidence type="ECO:0000313" key="4">
    <source>
        <dbReference type="EMBL" id="MFD2065350.1"/>
    </source>
</evidence>
<dbReference type="PANTHER" id="PTHR43575:SF1">
    <property type="entry name" value="PROTEIN ABCI7, CHLOROPLASTIC"/>
    <property type="match status" value="1"/>
</dbReference>
<reference evidence="5" key="1">
    <citation type="journal article" date="2019" name="Int. J. Syst. Evol. Microbiol.">
        <title>The Global Catalogue of Microorganisms (GCM) 10K type strain sequencing project: providing services to taxonomists for standard genome sequencing and annotation.</title>
        <authorList>
            <consortium name="The Broad Institute Genomics Platform"/>
            <consortium name="The Broad Institute Genome Sequencing Center for Infectious Disease"/>
            <person name="Wu L."/>
            <person name="Ma J."/>
        </authorList>
    </citation>
    <scope>NUCLEOTIDE SEQUENCE [LARGE SCALE GENOMIC DNA]</scope>
    <source>
        <strain evidence="5">JCM 16545</strain>
    </source>
</reference>
<protein>
    <submittedName>
        <fullName evidence="4">Fe-S cluster assembly protein SufD</fullName>
    </submittedName>
</protein>
<dbReference type="PANTHER" id="PTHR43575">
    <property type="entry name" value="PROTEIN ABCI7, CHLOROPLASTIC"/>
    <property type="match status" value="1"/>
</dbReference>
<proteinExistence type="inferred from homology"/>
<comment type="caution">
    <text evidence="4">The sequence shown here is derived from an EMBL/GenBank/DDBJ whole genome shotgun (WGS) entry which is preliminary data.</text>
</comment>
<dbReference type="Proteomes" id="UP001597369">
    <property type="component" value="Unassembled WGS sequence"/>
</dbReference>
<gene>
    <name evidence="4" type="primary">sufD</name>
    <name evidence="4" type="ORF">ACFSKU_00515</name>
</gene>